<dbReference type="EMBL" id="FNPI01000007">
    <property type="protein sequence ID" value="SDZ17613.1"/>
    <property type="molecule type" value="Genomic_DNA"/>
</dbReference>
<keyword evidence="1" id="KW-1133">Transmembrane helix</keyword>
<evidence type="ECO:0000256" key="1">
    <source>
        <dbReference type="SAM" id="Phobius"/>
    </source>
</evidence>
<sequence>MRRKRTKTLLIAAIPAACILFLFWFHSGEKVIFNEQTGSAYIRYEKAKVLDIVSENIEQDDTLSDLYLGKQELEVEILTGEYKGETHIITNYLSTLYHVHVQPGSQIIVSVDTVNPEIFTISVYSHHRSPVLYGLIFIFLAFMGIIGGKKGLKSVGGIVLTVALIIFLFIPMLYRGYSPIFASILIIILATCLTLFLLNGWSAKTIAATLGTVIGVIIAGVISSLAGSLAHVTGFNAYEAETLILVARETSMQIRGLLFAGILIASLGAIMDIAMSIASSIQEVHRTNRKATEKHLFKSGMNVGKDMMGTSANTLILAFTGTSLNALLVIYSYNVQYHQFINMDLISIEIIQGIAGSISIVFTIPIVAYISSKLIPAFEKKRS</sequence>
<feature type="transmembrane region" description="Helical" evidence="1">
    <location>
        <begin position="345"/>
        <end position="370"/>
    </location>
</feature>
<feature type="transmembrane region" description="Helical" evidence="1">
    <location>
        <begin position="180"/>
        <end position="198"/>
    </location>
</feature>
<dbReference type="PANTHER" id="PTHR41771:SF1">
    <property type="entry name" value="MEMBRANE PROTEIN"/>
    <property type="match status" value="1"/>
</dbReference>
<feature type="transmembrane region" description="Helical" evidence="1">
    <location>
        <begin position="131"/>
        <end position="148"/>
    </location>
</feature>
<dbReference type="Pfam" id="PF07907">
    <property type="entry name" value="YibE_F"/>
    <property type="match status" value="1"/>
</dbReference>
<keyword evidence="3" id="KW-1185">Reference proteome</keyword>
<organism evidence="2 3">
    <name type="scientific">Evansella caseinilytica</name>
    <dbReference type="NCBI Taxonomy" id="1503961"/>
    <lineage>
        <taxon>Bacteria</taxon>
        <taxon>Bacillati</taxon>
        <taxon>Bacillota</taxon>
        <taxon>Bacilli</taxon>
        <taxon>Bacillales</taxon>
        <taxon>Bacillaceae</taxon>
        <taxon>Evansella</taxon>
    </lineage>
</organism>
<keyword evidence="1" id="KW-0472">Membrane</keyword>
<accession>A0A1H3QWH6</accession>
<protein>
    <submittedName>
        <fullName evidence="2">Uncharacterized membrane protein</fullName>
    </submittedName>
</protein>
<feature type="transmembrane region" description="Helical" evidence="1">
    <location>
        <begin position="257"/>
        <end position="281"/>
    </location>
</feature>
<dbReference type="InterPro" id="IPR012507">
    <property type="entry name" value="YibE_F"/>
</dbReference>
<evidence type="ECO:0000313" key="2">
    <source>
        <dbReference type="EMBL" id="SDZ17613.1"/>
    </source>
</evidence>
<feature type="transmembrane region" description="Helical" evidence="1">
    <location>
        <begin position="205"/>
        <end position="226"/>
    </location>
</feature>
<evidence type="ECO:0000313" key="3">
    <source>
        <dbReference type="Proteomes" id="UP000198935"/>
    </source>
</evidence>
<dbReference type="AlphaFoldDB" id="A0A1H3QWH6"/>
<keyword evidence="1" id="KW-0812">Transmembrane</keyword>
<feature type="transmembrane region" description="Helical" evidence="1">
    <location>
        <begin position="155"/>
        <end position="174"/>
    </location>
</feature>
<feature type="transmembrane region" description="Helical" evidence="1">
    <location>
        <begin position="315"/>
        <end position="333"/>
    </location>
</feature>
<gene>
    <name evidence="2" type="ORF">SAMN05421736_10778</name>
</gene>
<dbReference type="PANTHER" id="PTHR41771">
    <property type="entry name" value="MEMBRANE PROTEIN-RELATED"/>
    <property type="match status" value="1"/>
</dbReference>
<proteinExistence type="predicted"/>
<dbReference type="STRING" id="1503961.SAMN05421736_10778"/>
<name>A0A1H3QWH6_9BACI</name>
<reference evidence="3" key="1">
    <citation type="submission" date="2016-10" db="EMBL/GenBank/DDBJ databases">
        <authorList>
            <person name="Varghese N."/>
            <person name="Submissions S."/>
        </authorList>
    </citation>
    <scope>NUCLEOTIDE SEQUENCE [LARGE SCALE GENOMIC DNA]</scope>
    <source>
        <strain evidence="3">SP</strain>
    </source>
</reference>
<dbReference type="Proteomes" id="UP000198935">
    <property type="component" value="Unassembled WGS sequence"/>
</dbReference>